<gene>
    <name evidence="1" type="ORF">HPLM_LOCUS20182</name>
</gene>
<dbReference type="EMBL" id="UZAF01021935">
    <property type="protein sequence ID" value="VDO82013.1"/>
    <property type="molecule type" value="Genomic_DNA"/>
</dbReference>
<evidence type="ECO:0000313" key="1">
    <source>
        <dbReference type="EMBL" id="VDO82013.1"/>
    </source>
</evidence>
<proteinExistence type="predicted"/>
<name>A0A3P7ZUS2_HAEPC</name>
<reference evidence="1 2" key="1">
    <citation type="submission" date="2018-11" db="EMBL/GenBank/DDBJ databases">
        <authorList>
            <consortium name="Pathogen Informatics"/>
        </authorList>
    </citation>
    <scope>NUCLEOTIDE SEQUENCE [LARGE SCALE GENOMIC DNA]</scope>
    <source>
        <strain evidence="1 2">MHpl1</strain>
    </source>
</reference>
<organism evidence="1 2">
    <name type="scientific">Haemonchus placei</name>
    <name type="common">Barber's pole worm</name>
    <dbReference type="NCBI Taxonomy" id="6290"/>
    <lineage>
        <taxon>Eukaryota</taxon>
        <taxon>Metazoa</taxon>
        <taxon>Ecdysozoa</taxon>
        <taxon>Nematoda</taxon>
        <taxon>Chromadorea</taxon>
        <taxon>Rhabditida</taxon>
        <taxon>Rhabditina</taxon>
        <taxon>Rhabditomorpha</taxon>
        <taxon>Strongyloidea</taxon>
        <taxon>Trichostrongylidae</taxon>
        <taxon>Haemonchus</taxon>
    </lineage>
</organism>
<evidence type="ECO:0000313" key="2">
    <source>
        <dbReference type="Proteomes" id="UP000268014"/>
    </source>
</evidence>
<dbReference type="Proteomes" id="UP000268014">
    <property type="component" value="Unassembled WGS sequence"/>
</dbReference>
<keyword evidence="2" id="KW-1185">Reference proteome</keyword>
<sequence>MVLTGVSSSFFLFSLSLIESFLSAELFALDTIASGFISVNVGGLPGLFLLIAVVQDFHLATCCNLSRDGKRRSSTSCSQTRLPWSWSLKNRCGVSGKSSFAMASAYTYGRPLDSRNAVSSSSFGKYGNSLTFPSSPMIFVRFRLHAAAQTFHR</sequence>
<accession>A0A3P7ZUS2</accession>
<dbReference type="AlphaFoldDB" id="A0A3P7ZUS2"/>
<protein>
    <submittedName>
        <fullName evidence="1">Uncharacterized protein</fullName>
    </submittedName>
</protein>